<keyword evidence="10" id="KW-1185">Reference proteome</keyword>
<dbReference type="Pfam" id="PF09468">
    <property type="entry name" value="RNase_H2-Ydr279"/>
    <property type="match status" value="1"/>
</dbReference>
<dbReference type="eggNOG" id="KOG4705">
    <property type="taxonomic scope" value="Eukaryota"/>
</dbReference>
<organism evidence="9 10">
    <name type="scientific">Serendipita indica (strain DSM 11827)</name>
    <name type="common">Root endophyte fungus</name>
    <name type="synonym">Piriformospora indica</name>
    <dbReference type="NCBI Taxonomy" id="1109443"/>
    <lineage>
        <taxon>Eukaryota</taxon>
        <taxon>Fungi</taxon>
        <taxon>Dikarya</taxon>
        <taxon>Basidiomycota</taxon>
        <taxon>Agaricomycotina</taxon>
        <taxon>Agaricomycetes</taxon>
        <taxon>Sebacinales</taxon>
        <taxon>Serendipitaceae</taxon>
        <taxon>Serendipita</taxon>
    </lineage>
</organism>
<evidence type="ECO:0000256" key="4">
    <source>
        <dbReference type="ARBA" id="ARBA00024778"/>
    </source>
</evidence>
<dbReference type="HOGENOM" id="CLU_058486_0_0_1"/>
<evidence type="ECO:0000313" key="9">
    <source>
        <dbReference type="EMBL" id="CCA66403.1"/>
    </source>
</evidence>
<comment type="function">
    <text evidence="4">Non catalytic subunit of RNase H2, an endonuclease that specifically degrades the RNA of RNA:DNA hybrids. Participates in DNA replication, possibly by mediating the removal of lagging-strand Okazaki fragment RNA primers during DNA replication. Mediates the excision of single ribonucleotides from DNA:RNA duplexes.</text>
</comment>
<dbReference type="PANTHER" id="PTHR13383">
    <property type="entry name" value="RIBONUCLEASE H2 SUBUNIT B"/>
    <property type="match status" value="1"/>
</dbReference>
<dbReference type="InterPro" id="IPR041195">
    <property type="entry name" value="Rnh202_N"/>
</dbReference>
<evidence type="ECO:0000259" key="7">
    <source>
        <dbReference type="Pfam" id="PF09468"/>
    </source>
</evidence>
<comment type="subcellular location">
    <subcellularLocation>
        <location evidence="1">Nucleus</location>
    </subcellularLocation>
</comment>
<feature type="domain" description="Rnh202 triple barrel" evidence="8">
    <location>
        <begin position="32"/>
        <end position="97"/>
    </location>
</feature>
<evidence type="ECO:0000313" key="10">
    <source>
        <dbReference type="Proteomes" id="UP000007148"/>
    </source>
</evidence>
<feature type="compositionally biased region" description="Polar residues" evidence="6">
    <location>
        <begin position="319"/>
        <end position="329"/>
    </location>
</feature>
<accession>G4T4X9</accession>
<dbReference type="GO" id="GO:0006401">
    <property type="term" value="P:RNA catabolic process"/>
    <property type="evidence" value="ECO:0007669"/>
    <property type="project" value="TreeGrafter"/>
</dbReference>
<dbReference type="InterPro" id="IPR040456">
    <property type="entry name" value="RNase_H2_suB"/>
</dbReference>
<evidence type="ECO:0000256" key="1">
    <source>
        <dbReference type="ARBA" id="ARBA00004123"/>
    </source>
</evidence>
<dbReference type="PANTHER" id="PTHR13383:SF11">
    <property type="entry name" value="RIBONUCLEASE H2 SUBUNIT B"/>
    <property type="match status" value="1"/>
</dbReference>
<dbReference type="GO" id="GO:0005654">
    <property type="term" value="C:nucleoplasm"/>
    <property type="evidence" value="ECO:0007669"/>
    <property type="project" value="TreeGrafter"/>
</dbReference>
<dbReference type="EMBL" id="CAFZ01000001">
    <property type="protein sequence ID" value="CCA66403.1"/>
    <property type="molecule type" value="Genomic_DNA"/>
</dbReference>
<evidence type="ECO:0000256" key="3">
    <source>
        <dbReference type="ARBA" id="ARBA00023242"/>
    </source>
</evidence>
<dbReference type="AlphaFoldDB" id="G4T4X9"/>
<dbReference type="GO" id="GO:0032299">
    <property type="term" value="C:ribonuclease H2 complex"/>
    <property type="evidence" value="ECO:0007669"/>
    <property type="project" value="InterPro"/>
</dbReference>
<protein>
    <recommendedName>
        <fullName evidence="2">Ribonuclease H2 subunit B</fullName>
    </recommendedName>
    <alternativeName>
        <fullName evidence="5">Ribonuclease HI subunit B</fullName>
    </alternativeName>
</protein>
<feature type="region of interest" description="Disordered" evidence="6">
    <location>
        <begin position="269"/>
        <end position="329"/>
    </location>
</feature>
<comment type="caution">
    <text evidence="9">The sequence shown here is derived from an EMBL/GenBank/DDBJ whole genome shotgun (WGS) entry which is preliminary data.</text>
</comment>
<dbReference type="Gene3D" id="1.10.20.120">
    <property type="match status" value="1"/>
</dbReference>
<dbReference type="InParanoid" id="G4T4X9"/>
<feature type="compositionally biased region" description="Polar residues" evidence="6">
    <location>
        <begin position="269"/>
        <end position="289"/>
    </location>
</feature>
<sequence>MAMKFAILPRAVLGTSHSSDSKEISAAEDANAFPLLRLPHPRTGHPALFLPYERQGVTEKVVEILEIHAVNPPASRSWFVQDHIVEDGKLLLMTPIDPLFLLLPIFDIASGDEAKKFRTYDDFLSVASQHFEQKSHQEGATVLSLDILNLGSLACTFTAIARICETQTLDDSITLYRFSRQKLVQQLREKASRLAASNIQSTVQTIHRALAKDGLGADDEADEKLKEAGRLKMACEILSQYLPPAIYQELLQSYDFTSLDAYTRTIRASDTQTTSSDAKQSSNTEGATNSKKRKADTQVSKGAQKLQKTDTSKMPKLTSFFTKKPATSK</sequence>
<dbReference type="CDD" id="cd09270">
    <property type="entry name" value="RNase_H2-B"/>
    <property type="match status" value="1"/>
</dbReference>
<dbReference type="STRING" id="1109443.G4T4X9"/>
<dbReference type="OMA" id="AQWVLIA"/>
<evidence type="ECO:0000256" key="5">
    <source>
        <dbReference type="ARBA" id="ARBA00033464"/>
    </source>
</evidence>
<reference evidence="9 10" key="1">
    <citation type="journal article" date="2011" name="PLoS Pathog.">
        <title>Endophytic Life Strategies Decoded by Genome and Transcriptome Analyses of the Mutualistic Root Symbiont Piriformospora indica.</title>
        <authorList>
            <person name="Zuccaro A."/>
            <person name="Lahrmann U."/>
            <person name="Guldener U."/>
            <person name="Langen G."/>
            <person name="Pfiffi S."/>
            <person name="Biedenkopf D."/>
            <person name="Wong P."/>
            <person name="Samans B."/>
            <person name="Grimm C."/>
            <person name="Basiewicz M."/>
            <person name="Murat C."/>
            <person name="Martin F."/>
            <person name="Kogel K.H."/>
        </authorList>
    </citation>
    <scope>NUCLEOTIDE SEQUENCE [LARGE SCALE GENOMIC DNA]</scope>
    <source>
        <strain evidence="9 10">DSM 11827</strain>
    </source>
</reference>
<evidence type="ECO:0000256" key="2">
    <source>
        <dbReference type="ARBA" id="ARBA00019062"/>
    </source>
</evidence>
<dbReference type="OrthoDB" id="29098at2759"/>
<keyword evidence="3" id="KW-0539">Nucleus</keyword>
<dbReference type="Pfam" id="PF17745">
    <property type="entry name" value="Ydr279_N"/>
    <property type="match status" value="1"/>
</dbReference>
<dbReference type="Gene3D" id="2.20.25.530">
    <property type="match status" value="1"/>
</dbReference>
<evidence type="ECO:0000256" key="6">
    <source>
        <dbReference type="SAM" id="MobiDB-lite"/>
    </source>
</evidence>
<dbReference type="FunCoup" id="G4T4X9">
    <property type="interactions" value="48"/>
</dbReference>
<proteinExistence type="predicted"/>
<dbReference type="InterPro" id="IPR019024">
    <property type="entry name" value="RNase_H2_suB_wHTH"/>
</dbReference>
<gene>
    <name evidence="9" type="ORF">PIIN_00089</name>
</gene>
<evidence type="ECO:0000259" key="8">
    <source>
        <dbReference type="Pfam" id="PF17745"/>
    </source>
</evidence>
<feature type="domain" description="Ribonuclease H2 subunit B wHTH" evidence="7">
    <location>
        <begin position="100"/>
        <end position="250"/>
    </location>
</feature>
<name>G4T4X9_SERID</name>
<dbReference type="Proteomes" id="UP000007148">
    <property type="component" value="Unassembled WGS sequence"/>
</dbReference>